<gene>
    <name evidence="7" type="ORF">ENS06_05045</name>
</gene>
<evidence type="ECO:0000256" key="1">
    <source>
        <dbReference type="ARBA" id="ARBA00004651"/>
    </source>
</evidence>
<dbReference type="AlphaFoldDB" id="A0A831ZZW9"/>
<feature type="transmembrane region" description="Helical" evidence="6">
    <location>
        <begin position="20"/>
        <end position="38"/>
    </location>
</feature>
<evidence type="ECO:0000313" key="7">
    <source>
        <dbReference type="EMBL" id="HFK96675.1"/>
    </source>
</evidence>
<evidence type="ECO:0000256" key="2">
    <source>
        <dbReference type="ARBA" id="ARBA00022475"/>
    </source>
</evidence>
<evidence type="ECO:0000256" key="6">
    <source>
        <dbReference type="SAM" id="Phobius"/>
    </source>
</evidence>
<dbReference type="Pfam" id="PF03706">
    <property type="entry name" value="LPG_synthase_TM"/>
    <property type="match status" value="1"/>
</dbReference>
<feature type="transmembrane region" description="Helical" evidence="6">
    <location>
        <begin position="322"/>
        <end position="346"/>
    </location>
</feature>
<feature type="transmembrane region" description="Helical" evidence="6">
    <location>
        <begin position="50"/>
        <end position="68"/>
    </location>
</feature>
<organism evidence="7">
    <name type="scientific">Desulfacinum infernum</name>
    <dbReference type="NCBI Taxonomy" id="35837"/>
    <lineage>
        <taxon>Bacteria</taxon>
        <taxon>Pseudomonadati</taxon>
        <taxon>Thermodesulfobacteriota</taxon>
        <taxon>Syntrophobacteria</taxon>
        <taxon>Syntrophobacterales</taxon>
        <taxon>Syntrophobacteraceae</taxon>
        <taxon>Desulfacinum</taxon>
    </lineage>
</organism>
<reference evidence="7" key="1">
    <citation type="journal article" date="2020" name="mSystems">
        <title>Genome- and Community-Level Interaction Insights into Carbon Utilization and Element Cycling Functions of Hydrothermarchaeota in Hydrothermal Sediment.</title>
        <authorList>
            <person name="Zhou Z."/>
            <person name="Liu Y."/>
            <person name="Xu W."/>
            <person name="Pan J."/>
            <person name="Luo Z.H."/>
            <person name="Li M."/>
        </authorList>
    </citation>
    <scope>NUCLEOTIDE SEQUENCE [LARGE SCALE GENOMIC DNA]</scope>
    <source>
        <strain evidence="7">SpSt-456</strain>
    </source>
</reference>
<proteinExistence type="predicted"/>
<feature type="transmembrane region" description="Helical" evidence="6">
    <location>
        <begin position="287"/>
        <end position="310"/>
    </location>
</feature>
<accession>A0A831ZZW9</accession>
<feature type="transmembrane region" description="Helical" evidence="6">
    <location>
        <begin position="174"/>
        <end position="193"/>
    </location>
</feature>
<evidence type="ECO:0000256" key="5">
    <source>
        <dbReference type="ARBA" id="ARBA00023136"/>
    </source>
</evidence>
<dbReference type="GO" id="GO:0005886">
    <property type="term" value="C:plasma membrane"/>
    <property type="evidence" value="ECO:0007669"/>
    <property type="project" value="UniProtKB-SubCell"/>
</dbReference>
<feature type="transmembrane region" description="Helical" evidence="6">
    <location>
        <begin position="244"/>
        <end position="267"/>
    </location>
</feature>
<keyword evidence="2" id="KW-1003">Cell membrane</keyword>
<comment type="caution">
    <text evidence="7">The sequence shown here is derived from an EMBL/GenBank/DDBJ whole genome shotgun (WGS) entry which is preliminary data.</text>
</comment>
<evidence type="ECO:0000256" key="3">
    <source>
        <dbReference type="ARBA" id="ARBA00022692"/>
    </source>
</evidence>
<keyword evidence="5 6" id="KW-0472">Membrane</keyword>
<dbReference type="PANTHER" id="PTHR37693">
    <property type="entry name" value="PHOSPHATIDYLGLYCEROL LYSYLTRANSFERASE"/>
    <property type="match status" value="1"/>
</dbReference>
<dbReference type="InterPro" id="IPR022791">
    <property type="entry name" value="L-PG_synthase/AglD"/>
</dbReference>
<comment type="subcellular location">
    <subcellularLocation>
        <location evidence="1">Cell membrane</location>
        <topology evidence="1">Multi-pass membrane protein</topology>
    </subcellularLocation>
</comment>
<evidence type="ECO:0000256" key="4">
    <source>
        <dbReference type="ARBA" id="ARBA00022989"/>
    </source>
</evidence>
<protein>
    <submittedName>
        <fullName evidence="7">Flippase-like domain-containing protein</fullName>
    </submittedName>
</protein>
<dbReference type="PANTHER" id="PTHR37693:SF1">
    <property type="entry name" value="INTEGRAL MEMBRANE PROTEIN"/>
    <property type="match status" value="1"/>
</dbReference>
<sequence>MSSYSFSLRPFERRRLWKAAGIGAALCVFPPLVVLLSLDGPKLLEHFQKVPVGLLGLCLSMVLGAWLCHSLRVLITVRSLGYPCSWAYAFGTALAMEFGVAATPGGVGGATLKAAFLKKRGMPVAESLGLIATDLLIDMVFFMATGAAGFWAAFTDPRWQKMWASATLRRVPEGLWGGVAVFGAAVLLSLLWVKKSRSDRSGLMEEVPGAMDSPPGEGPWGKTLEALRLGCRVAPRLFRRHGNAVFLCLLLSMGQGVCRFGILPLLVRSFHDDFNLLPLIPLQAFLWAMSLALVTPGGGGGVEILSLVFLRALLPAEEATVVVFLWRFFTLHLNWLVGSLALFGLFPRARE</sequence>
<dbReference type="EMBL" id="DSTK01000013">
    <property type="protein sequence ID" value="HFK96675.1"/>
    <property type="molecule type" value="Genomic_DNA"/>
</dbReference>
<keyword evidence="3 6" id="KW-0812">Transmembrane</keyword>
<name>A0A831ZZW9_9BACT</name>
<keyword evidence="4 6" id="KW-1133">Transmembrane helix</keyword>
<feature type="transmembrane region" description="Helical" evidence="6">
    <location>
        <begin position="128"/>
        <end position="154"/>
    </location>
</feature>